<dbReference type="PANTHER" id="PTHR12598">
    <property type="entry name" value="COPPER HOMEOSTASIS PROTEIN CUTC"/>
    <property type="match status" value="1"/>
</dbReference>
<accession>A0ABU1J0T8</accession>
<dbReference type="HAMAP" id="MF_00795">
    <property type="entry name" value="CutC"/>
    <property type="match status" value="1"/>
</dbReference>
<dbReference type="Proteomes" id="UP001185028">
    <property type="component" value="Unassembled WGS sequence"/>
</dbReference>
<evidence type="ECO:0000313" key="4">
    <source>
        <dbReference type="Proteomes" id="UP001185028"/>
    </source>
</evidence>
<sequence length="238" mass="25910">MNRILLEVIATTPEDAHIAEAAGADRIELICAQGEGGLTPSLGMVEQIVSELTIPVHAMIRPHSRSFRYNEAEQRSMLRDIRYFARSGMAALVLGVLDGNGHIDEVALQRMLAAASDERDDLQITFHRAIDEVDDLNPSIELLGKYSTITRILTSGGRPSVLEAAEAFPALIRAAEQHSLSLIAGAGLTLDTLESFVRQTGVREVHLGSAVRQQGNIQLPLDAERIQQARKILDACVN</sequence>
<dbReference type="Gene3D" id="3.20.20.380">
    <property type="entry name" value="Copper homeostasis (CutC) domain"/>
    <property type="match status" value="1"/>
</dbReference>
<keyword evidence="4" id="KW-1185">Reference proteome</keyword>
<comment type="subcellular location">
    <subcellularLocation>
        <location evidence="2">Cytoplasm</location>
    </subcellularLocation>
</comment>
<proteinExistence type="inferred from homology"/>
<dbReference type="PANTHER" id="PTHR12598:SF0">
    <property type="entry name" value="COPPER HOMEOSTASIS PROTEIN CUTC HOMOLOG"/>
    <property type="match status" value="1"/>
</dbReference>
<dbReference type="RefSeq" id="WP_188775776.1">
    <property type="nucleotide sequence ID" value="NZ_BMMB01000005.1"/>
</dbReference>
<organism evidence="3 4">
    <name type="scientific">Paenibacillus hunanensis</name>
    <dbReference type="NCBI Taxonomy" id="539262"/>
    <lineage>
        <taxon>Bacteria</taxon>
        <taxon>Bacillati</taxon>
        <taxon>Bacillota</taxon>
        <taxon>Bacilli</taxon>
        <taxon>Bacillales</taxon>
        <taxon>Paenibacillaceae</taxon>
        <taxon>Paenibacillus</taxon>
    </lineage>
</organism>
<reference evidence="3 4" key="1">
    <citation type="submission" date="2023-07" db="EMBL/GenBank/DDBJ databases">
        <title>Genomic Encyclopedia of Type Strains, Phase IV (KMG-IV): sequencing the most valuable type-strain genomes for metagenomic binning, comparative biology and taxonomic classification.</title>
        <authorList>
            <person name="Goeker M."/>
        </authorList>
    </citation>
    <scope>NUCLEOTIDE SEQUENCE [LARGE SCALE GENOMIC DNA]</scope>
    <source>
        <strain evidence="3 4">DSM 22170</strain>
    </source>
</reference>
<comment type="caution">
    <text evidence="3">The sequence shown here is derived from an EMBL/GenBank/DDBJ whole genome shotgun (WGS) entry which is preliminary data.</text>
</comment>
<dbReference type="Pfam" id="PF03932">
    <property type="entry name" value="CutC"/>
    <property type="match status" value="1"/>
</dbReference>
<dbReference type="EMBL" id="JAVDQH010000006">
    <property type="protein sequence ID" value="MDR6244103.1"/>
    <property type="molecule type" value="Genomic_DNA"/>
</dbReference>
<gene>
    <name evidence="2" type="primary">cutC</name>
    <name evidence="3" type="ORF">JOC58_001996</name>
</gene>
<evidence type="ECO:0000256" key="2">
    <source>
        <dbReference type="HAMAP-Rule" id="MF_00795"/>
    </source>
</evidence>
<evidence type="ECO:0000313" key="3">
    <source>
        <dbReference type="EMBL" id="MDR6244103.1"/>
    </source>
</evidence>
<dbReference type="SUPFAM" id="SSF110395">
    <property type="entry name" value="CutC-like"/>
    <property type="match status" value="1"/>
</dbReference>
<evidence type="ECO:0000256" key="1">
    <source>
        <dbReference type="ARBA" id="ARBA00007768"/>
    </source>
</evidence>
<dbReference type="InterPro" id="IPR036822">
    <property type="entry name" value="CutC-like_dom_sf"/>
</dbReference>
<comment type="caution">
    <text evidence="2">Once thought to be involved in copper homeostasis, experiments in E.coli have shown this is not the case.</text>
</comment>
<comment type="similarity">
    <text evidence="1 2">Belongs to the CutC family.</text>
</comment>
<keyword evidence="2" id="KW-0963">Cytoplasm</keyword>
<dbReference type="InterPro" id="IPR005627">
    <property type="entry name" value="CutC-like"/>
</dbReference>
<protein>
    <recommendedName>
        <fullName evidence="2">PF03932 family protein CutC</fullName>
    </recommendedName>
</protein>
<name>A0ABU1J0T8_9BACL</name>